<feature type="compositionally biased region" description="Low complexity" evidence="1">
    <location>
        <begin position="142"/>
        <end position="157"/>
    </location>
</feature>
<reference evidence="4" key="1">
    <citation type="journal article" date="2019" name="Int. J. Syst. Evol. Microbiol.">
        <title>The Global Catalogue of Microorganisms (GCM) 10K type strain sequencing project: providing services to taxonomists for standard genome sequencing and annotation.</title>
        <authorList>
            <consortium name="The Broad Institute Genomics Platform"/>
            <consortium name="The Broad Institute Genome Sequencing Center for Infectious Disease"/>
            <person name="Wu L."/>
            <person name="Ma J."/>
        </authorList>
    </citation>
    <scope>NUCLEOTIDE SEQUENCE [LARGE SCALE GENOMIC DNA]</scope>
    <source>
        <strain evidence="4">CCTCC AB 2017081</strain>
    </source>
</reference>
<feature type="compositionally biased region" description="Low complexity" evidence="1">
    <location>
        <begin position="211"/>
        <end position="222"/>
    </location>
</feature>
<sequence length="352" mass="36205">MTERTGGRAQDVLRTIGMDETPVSVLEREDALFVLTPQTLVYQDGGGTRRVTLRDLTRIHSDEQGVLRVETPAGTALTATLLGFDVTQVQAFFVQVRDTTARAKEQPTSPLPTAGGLKTFAPVPPTPEPAPAPRAPAPETAPAPAAVNAAPAATATPPQAPRREPTAPTPPRAPEPARPVVISSSAFTPSAARTPAPQPEPARMPERVAEPVRAAAPPATARPVPPSPAPTSPAVARPEATSPAAITPAPAATPAPVTPAAPPASPLEALLRQAEVVDALTGRLRFLGGVLFVAALALAAVQYLNGARLDGLWTLLSGGVGTIALLALADVARLLALGARQTAQRRDDGRDA</sequence>
<evidence type="ECO:0000313" key="4">
    <source>
        <dbReference type="Proteomes" id="UP001595803"/>
    </source>
</evidence>
<protein>
    <submittedName>
        <fullName evidence="3">Uncharacterized protein</fullName>
    </submittedName>
</protein>
<accession>A0ABV7Z5J6</accession>
<comment type="caution">
    <text evidence="3">The sequence shown here is derived from an EMBL/GenBank/DDBJ whole genome shotgun (WGS) entry which is preliminary data.</text>
</comment>
<feature type="compositionally biased region" description="Low complexity" evidence="1">
    <location>
        <begin position="232"/>
        <end position="250"/>
    </location>
</feature>
<feature type="transmembrane region" description="Helical" evidence="2">
    <location>
        <begin position="286"/>
        <end position="305"/>
    </location>
</feature>
<keyword evidence="2" id="KW-1133">Transmembrane helix</keyword>
<feature type="region of interest" description="Disordered" evidence="1">
    <location>
        <begin position="100"/>
        <end position="263"/>
    </location>
</feature>
<feature type="compositionally biased region" description="Pro residues" evidence="1">
    <location>
        <begin position="251"/>
        <end position="263"/>
    </location>
</feature>
<proteinExistence type="predicted"/>
<organism evidence="3 4">
    <name type="scientific">Deinococcus rufus</name>
    <dbReference type="NCBI Taxonomy" id="2136097"/>
    <lineage>
        <taxon>Bacteria</taxon>
        <taxon>Thermotogati</taxon>
        <taxon>Deinococcota</taxon>
        <taxon>Deinococci</taxon>
        <taxon>Deinococcales</taxon>
        <taxon>Deinococcaceae</taxon>
        <taxon>Deinococcus</taxon>
    </lineage>
</organism>
<feature type="compositionally biased region" description="Pro residues" evidence="1">
    <location>
        <begin position="167"/>
        <end position="177"/>
    </location>
</feature>
<keyword evidence="2" id="KW-0472">Membrane</keyword>
<evidence type="ECO:0000256" key="2">
    <source>
        <dbReference type="SAM" id="Phobius"/>
    </source>
</evidence>
<keyword evidence="4" id="KW-1185">Reference proteome</keyword>
<name>A0ABV7Z5J6_9DEIO</name>
<feature type="transmembrane region" description="Helical" evidence="2">
    <location>
        <begin position="311"/>
        <end position="336"/>
    </location>
</feature>
<evidence type="ECO:0000313" key="3">
    <source>
        <dbReference type="EMBL" id="MFC3831505.1"/>
    </source>
</evidence>
<dbReference type="RefSeq" id="WP_322473051.1">
    <property type="nucleotide sequence ID" value="NZ_JBHRZG010000001.1"/>
</dbReference>
<dbReference type="Proteomes" id="UP001595803">
    <property type="component" value="Unassembled WGS sequence"/>
</dbReference>
<gene>
    <name evidence="3" type="ORF">ACFOSB_01345</name>
</gene>
<feature type="compositionally biased region" description="Pro residues" evidence="1">
    <location>
        <begin position="122"/>
        <end position="141"/>
    </location>
</feature>
<keyword evidence="2" id="KW-0812">Transmembrane</keyword>
<dbReference type="EMBL" id="JBHRZG010000001">
    <property type="protein sequence ID" value="MFC3831505.1"/>
    <property type="molecule type" value="Genomic_DNA"/>
</dbReference>
<evidence type="ECO:0000256" key="1">
    <source>
        <dbReference type="SAM" id="MobiDB-lite"/>
    </source>
</evidence>